<dbReference type="AlphaFoldDB" id="A0A5C7J589"/>
<reference evidence="1 2" key="1">
    <citation type="submission" date="2018-09" db="EMBL/GenBank/DDBJ databases">
        <title>Metagenome Assembled Genomes from an Advanced Water Purification Facility.</title>
        <authorList>
            <person name="Stamps B.W."/>
            <person name="Spear J.R."/>
        </authorList>
    </citation>
    <scope>NUCLEOTIDE SEQUENCE [LARGE SCALE GENOMIC DNA]</scope>
    <source>
        <strain evidence="1">Bin_63_2</strain>
    </source>
</reference>
<gene>
    <name evidence="1" type="ORF">E6Q11_04855</name>
</gene>
<dbReference type="Proteomes" id="UP000321026">
    <property type="component" value="Unassembled WGS sequence"/>
</dbReference>
<evidence type="ECO:0000313" key="2">
    <source>
        <dbReference type="Proteomes" id="UP000321026"/>
    </source>
</evidence>
<accession>A0A5C7J589</accession>
<proteinExistence type="predicted"/>
<comment type="caution">
    <text evidence="1">The sequence shown here is derived from an EMBL/GenBank/DDBJ whole genome shotgun (WGS) entry which is preliminary data.</text>
</comment>
<organism evidence="1 2">
    <name type="scientific">Candidatus Dojkabacteria bacterium</name>
    <dbReference type="NCBI Taxonomy" id="2099670"/>
    <lineage>
        <taxon>Bacteria</taxon>
        <taxon>Candidatus Dojkabacteria</taxon>
    </lineage>
</organism>
<sequence>MKNFRLIQAVYIPQTNTRGARVKLTDLRRKESTYITNLWSYDSDDAGDIAIEYLSKKGFTFIGKGNADKGYCLITENFESTIK</sequence>
<evidence type="ECO:0000313" key="1">
    <source>
        <dbReference type="EMBL" id="TXG76314.1"/>
    </source>
</evidence>
<dbReference type="EMBL" id="SSDS01000076">
    <property type="protein sequence ID" value="TXG76314.1"/>
    <property type="molecule type" value="Genomic_DNA"/>
</dbReference>
<protein>
    <submittedName>
        <fullName evidence="1">Uncharacterized protein</fullName>
    </submittedName>
</protein>
<name>A0A5C7J589_9BACT</name>